<dbReference type="Proteomes" id="UP000238426">
    <property type="component" value="Unassembled WGS sequence"/>
</dbReference>
<evidence type="ECO:0000313" key="3">
    <source>
        <dbReference type="Proteomes" id="UP000238426"/>
    </source>
</evidence>
<gene>
    <name evidence="2" type="ORF">C7H52_13000</name>
</gene>
<name>A0A2T1N513_9FLAO</name>
<feature type="domain" description="DUF218" evidence="1">
    <location>
        <begin position="37"/>
        <end position="174"/>
    </location>
</feature>
<dbReference type="OrthoDB" id="9782395at2"/>
<dbReference type="EMBL" id="PXOQ01000019">
    <property type="protein sequence ID" value="PSG86120.1"/>
    <property type="molecule type" value="Genomic_DNA"/>
</dbReference>
<organism evidence="2 3">
    <name type="scientific">Aurantibacter aestuarii</name>
    <dbReference type="NCBI Taxonomy" id="1266046"/>
    <lineage>
        <taxon>Bacteria</taxon>
        <taxon>Pseudomonadati</taxon>
        <taxon>Bacteroidota</taxon>
        <taxon>Flavobacteriia</taxon>
        <taxon>Flavobacteriales</taxon>
        <taxon>Flavobacteriaceae</taxon>
        <taxon>Aurantibacter</taxon>
    </lineage>
</organism>
<reference evidence="2 3" key="1">
    <citation type="submission" date="2018-03" db="EMBL/GenBank/DDBJ databases">
        <title>Mesoflavibacter sp. HG37 and Mesoflavibacter sp. HG96 sp.nov., two marine bacteria isolated from seawater of Western Pacific Ocean.</title>
        <authorList>
            <person name="Cheng H."/>
            <person name="Wu Y.-H."/>
            <person name="Guo L.-L."/>
            <person name="Xu X.-W."/>
        </authorList>
    </citation>
    <scope>NUCLEOTIDE SEQUENCE [LARGE SCALE GENOMIC DNA]</scope>
    <source>
        <strain evidence="2 3">KCTC 32269</strain>
    </source>
</reference>
<keyword evidence="3" id="KW-1185">Reference proteome</keyword>
<comment type="caution">
    <text evidence="2">The sequence shown here is derived from an EMBL/GenBank/DDBJ whole genome shotgun (WGS) entry which is preliminary data.</text>
</comment>
<evidence type="ECO:0000313" key="2">
    <source>
        <dbReference type="EMBL" id="PSG86120.1"/>
    </source>
</evidence>
<accession>A0A2T1N513</accession>
<dbReference type="GO" id="GO:0005886">
    <property type="term" value="C:plasma membrane"/>
    <property type="evidence" value="ECO:0007669"/>
    <property type="project" value="TreeGrafter"/>
</dbReference>
<dbReference type="PANTHER" id="PTHR30336:SF6">
    <property type="entry name" value="INTEGRAL MEMBRANE PROTEIN"/>
    <property type="match status" value="1"/>
</dbReference>
<dbReference type="PANTHER" id="PTHR30336">
    <property type="entry name" value="INNER MEMBRANE PROTEIN, PROBABLE PERMEASE"/>
    <property type="match status" value="1"/>
</dbReference>
<dbReference type="Pfam" id="PF02698">
    <property type="entry name" value="DUF218"/>
    <property type="match status" value="1"/>
</dbReference>
<dbReference type="InterPro" id="IPR003848">
    <property type="entry name" value="DUF218"/>
</dbReference>
<protein>
    <submittedName>
        <fullName evidence="2">Protein SanA</fullName>
    </submittedName>
</protein>
<dbReference type="InterPro" id="IPR051599">
    <property type="entry name" value="Cell_Envelope_Assoc"/>
</dbReference>
<dbReference type="CDD" id="cd06259">
    <property type="entry name" value="YdcF-like"/>
    <property type="match status" value="1"/>
</dbReference>
<evidence type="ECO:0000259" key="1">
    <source>
        <dbReference type="Pfam" id="PF02698"/>
    </source>
</evidence>
<proteinExistence type="predicted"/>
<dbReference type="AlphaFoldDB" id="A0A2T1N513"/>
<sequence>MSMLLFTIVITNTIVIHSAKNKTYNITAQIPSNHVGVILGANKYVSNGSINLYYKYRLNAAIQLYKAQKIKYIIISGDNSSKDYNEPNMFKADLVKHGIPEAHIYLDFAGFRTLDSIVRVKEIFGQESVTIISQKFHNQRAIFLAKHFNINAIAFNAKDVSSSIGLKTRLREYLAKTKAVIDVLINTQPKFLGEKIKIPHV</sequence>